<dbReference type="InterPro" id="IPR015422">
    <property type="entry name" value="PyrdxlP-dep_Trfase_small"/>
</dbReference>
<dbReference type="GO" id="GO:0030170">
    <property type="term" value="F:pyridoxal phosphate binding"/>
    <property type="evidence" value="ECO:0007669"/>
    <property type="project" value="InterPro"/>
</dbReference>
<organism evidence="18 19">
    <name type="scientific">Oreochromis niloticus</name>
    <name type="common">Nile tilapia</name>
    <name type="synonym">Tilapia nilotica</name>
    <dbReference type="NCBI Taxonomy" id="8128"/>
    <lineage>
        <taxon>Eukaryota</taxon>
        <taxon>Metazoa</taxon>
        <taxon>Chordata</taxon>
        <taxon>Craniata</taxon>
        <taxon>Vertebrata</taxon>
        <taxon>Euteleostomi</taxon>
        <taxon>Actinopterygii</taxon>
        <taxon>Neopterygii</taxon>
        <taxon>Teleostei</taxon>
        <taxon>Neoteleostei</taxon>
        <taxon>Acanthomorphata</taxon>
        <taxon>Ovalentaria</taxon>
        <taxon>Cichlomorphae</taxon>
        <taxon>Cichliformes</taxon>
        <taxon>Cichlidae</taxon>
        <taxon>African cichlids</taxon>
        <taxon>Pseudocrenilabrinae</taxon>
        <taxon>Oreochromini</taxon>
        <taxon>Oreochromis</taxon>
    </lineage>
</organism>
<dbReference type="FunFam" id="3.90.1150.10:FF:000247">
    <property type="entry name" value="Sphingosine phosphate lyase, putative"/>
    <property type="match status" value="1"/>
</dbReference>
<dbReference type="FunFam" id="3.40.640.10:FF:000020">
    <property type="entry name" value="sphingosine-1-phosphate lyase 1"/>
    <property type="match status" value="1"/>
</dbReference>
<dbReference type="Pfam" id="PF00282">
    <property type="entry name" value="Pyridoxal_deC"/>
    <property type="match status" value="1"/>
</dbReference>
<dbReference type="GO" id="GO:0008117">
    <property type="term" value="F:sphinganine-1-phosphate aldolase activity"/>
    <property type="evidence" value="ECO:0007669"/>
    <property type="project" value="UniProtKB-EC"/>
</dbReference>
<comment type="subcellular location">
    <subcellularLocation>
        <location evidence="2">Endoplasmic reticulum membrane</location>
        <topology evidence="2">Single-pass membrane protein</topology>
    </subcellularLocation>
</comment>
<evidence type="ECO:0000256" key="4">
    <source>
        <dbReference type="ARBA" id="ARBA00004991"/>
    </source>
</evidence>
<keyword evidence="7 16" id="KW-0663">Pyridoxal phosphate</keyword>
<evidence type="ECO:0000313" key="18">
    <source>
        <dbReference type="Ensembl" id="ENSONIP00000069170.1"/>
    </source>
</evidence>
<reference evidence="18" key="2">
    <citation type="submission" date="2025-08" db="UniProtKB">
        <authorList>
            <consortium name="Ensembl"/>
        </authorList>
    </citation>
    <scope>IDENTIFICATION</scope>
</reference>
<evidence type="ECO:0000256" key="17">
    <source>
        <dbReference type="RuleBase" id="RU000382"/>
    </source>
</evidence>
<keyword evidence="12 17" id="KW-0456">Lyase</keyword>
<dbReference type="PANTHER" id="PTHR42735">
    <property type="match status" value="1"/>
</dbReference>
<gene>
    <name evidence="18" type="primary">SGPL1</name>
    <name evidence="18" type="synonym">sgpl1</name>
</gene>
<keyword evidence="5" id="KW-0812">Transmembrane</keyword>
<dbReference type="Ensembl" id="ENSONIT00000040583.1">
    <property type="protein sequence ID" value="ENSONIP00000069170.1"/>
    <property type="gene ID" value="ENSONIG00000010329.2"/>
</dbReference>
<dbReference type="Gene3D" id="6.10.140.2150">
    <property type="match status" value="1"/>
</dbReference>
<comment type="pathway">
    <text evidence="3">Lipid metabolism; sphingolipid metabolism.</text>
</comment>
<evidence type="ECO:0000256" key="13">
    <source>
        <dbReference type="ARBA" id="ARBA00038302"/>
    </source>
</evidence>
<keyword evidence="10" id="KW-0443">Lipid metabolism</keyword>
<evidence type="ECO:0000256" key="9">
    <source>
        <dbReference type="ARBA" id="ARBA00022989"/>
    </source>
</evidence>
<evidence type="ECO:0000256" key="14">
    <source>
        <dbReference type="ARBA" id="ARBA00038965"/>
    </source>
</evidence>
<reference evidence="18" key="3">
    <citation type="submission" date="2025-09" db="UniProtKB">
        <authorList>
            <consortium name="Ensembl"/>
        </authorList>
    </citation>
    <scope>IDENTIFICATION</scope>
</reference>
<evidence type="ECO:0000256" key="5">
    <source>
        <dbReference type="ARBA" id="ARBA00022692"/>
    </source>
</evidence>
<accession>A0A669E7V4</accession>
<comment type="similarity">
    <text evidence="13">Belongs to the group II decarboxylase family. Sphingosine-1-phosphate lyase subfamily.</text>
</comment>
<evidence type="ECO:0000256" key="10">
    <source>
        <dbReference type="ARBA" id="ARBA00023098"/>
    </source>
</evidence>
<comment type="pathway">
    <text evidence="4">Sphingolipid metabolism.</text>
</comment>
<dbReference type="Gene3D" id="3.90.1150.10">
    <property type="entry name" value="Aspartate Aminotransferase, domain 1"/>
    <property type="match status" value="1"/>
</dbReference>
<evidence type="ECO:0000256" key="16">
    <source>
        <dbReference type="PIRSR" id="PIRSR602129-50"/>
    </source>
</evidence>
<dbReference type="Gene3D" id="3.40.640.10">
    <property type="entry name" value="Type I PLP-dependent aspartate aminotransferase-like (Major domain)"/>
    <property type="match status" value="1"/>
</dbReference>
<dbReference type="GO" id="GO:0005789">
    <property type="term" value="C:endoplasmic reticulum membrane"/>
    <property type="evidence" value="ECO:0007669"/>
    <property type="project" value="UniProtKB-SubCell"/>
</dbReference>
<proteinExistence type="inferred from homology"/>
<reference evidence="19" key="1">
    <citation type="submission" date="2012-01" db="EMBL/GenBank/DDBJ databases">
        <title>The Genome Sequence of Oreochromis niloticus (Nile Tilapia).</title>
        <authorList>
            <consortium name="Broad Institute Genome Assembly Team"/>
            <consortium name="Broad Institute Sequencing Platform"/>
            <person name="Di Palma F."/>
            <person name="Johnson J."/>
            <person name="Lander E.S."/>
            <person name="Lindblad-Toh K."/>
        </authorList>
    </citation>
    <scope>NUCLEOTIDE SEQUENCE [LARGE SCALE GENOMIC DNA]</scope>
</reference>
<dbReference type="InterPro" id="IPR050477">
    <property type="entry name" value="GrpII_AminoAcid_Decarb"/>
</dbReference>
<keyword evidence="6" id="KW-0256">Endoplasmic reticulum</keyword>
<dbReference type="InterPro" id="IPR015421">
    <property type="entry name" value="PyrdxlP-dep_Trfase_major"/>
</dbReference>
<evidence type="ECO:0000256" key="1">
    <source>
        <dbReference type="ARBA" id="ARBA00001933"/>
    </source>
</evidence>
<evidence type="ECO:0000256" key="3">
    <source>
        <dbReference type="ARBA" id="ARBA00004760"/>
    </source>
</evidence>
<feature type="modified residue" description="N6-(pyridoxal phosphate)lysine" evidence="16">
    <location>
        <position position="360"/>
    </location>
</feature>
<dbReference type="GO" id="GO:0030149">
    <property type="term" value="P:sphingolipid catabolic process"/>
    <property type="evidence" value="ECO:0007669"/>
    <property type="project" value="TreeGrafter"/>
</dbReference>
<evidence type="ECO:0000313" key="19">
    <source>
        <dbReference type="Proteomes" id="UP000005207"/>
    </source>
</evidence>
<evidence type="ECO:0000256" key="12">
    <source>
        <dbReference type="ARBA" id="ARBA00023239"/>
    </source>
</evidence>
<dbReference type="CDD" id="cd06450">
    <property type="entry name" value="DOPA_deC_like"/>
    <property type="match status" value="1"/>
</dbReference>
<evidence type="ECO:0000256" key="2">
    <source>
        <dbReference type="ARBA" id="ARBA00004389"/>
    </source>
</evidence>
<protein>
    <recommendedName>
        <fullName evidence="14">sphinganine-1-phosphate aldolase</fullName>
        <ecNumber evidence="14">4.1.2.27</ecNumber>
    </recommendedName>
    <alternativeName>
        <fullName evidence="15">Sphingosine-1-phosphate aldolase</fullName>
    </alternativeName>
</protein>
<name>A0A669E7V4_ORENI</name>
<evidence type="ECO:0000256" key="8">
    <source>
        <dbReference type="ARBA" id="ARBA00022919"/>
    </source>
</evidence>
<evidence type="ECO:0000256" key="7">
    <source>
        <dbReference type="ARBA" id="ARBA00022898"/>
    </source>
</evidence>
<dbReference type="GeneTree" id="ENSGT00390000000046"/>
<keyword evidence="11" id="KW-0472">Membrane</keyword>
<dbReference type="AlphaFoldDB" id="A0A669E7V4"/>
<dbReference type="EC" id="4.1.2.27" evidence="14"/>
<dbReference type="InterPro" id="IPR015424">
    <property type="entry name" value="PyrdxlP-dep_Trfase"/>
</dbReference>
<dbReference type="GO" id="GO:0019752">
    <property type="term" value="P:carboxylic acid metabolic process"/>
    <property type="evidence" value="ECO:0007669"/>
    <property type="project" value="InterPro"/>
</dbReference>
<sequence>MHIVCLYVQSALEVYKEMVLLYLEEGRQQVNSRCAHLEPWQIIGVTVITTVGALWVKGFLFQQESNLSHKKNGSKVGLNSVLSLYQIQSKLNKALDDMSASLCTLKEGMSYTTELPSKGLSQAKVMEKIKEYDTLSNISNLHYEVKWEKGLVSGAVYWGDESLTKLLVKVYGDFAWSNPLHPDIFPGVRKMEAEVVRMACTLFHGGPNSCGTVTSGGTESILMACKAYRDMAYERGVKHPEILAPVSVHAAFDKAAHYFGMKLVHIPLDKKTMKVDVKAMRRAISKNTAMLVCSAPQFPHGIIDPIEEVAKLAVRYNIPMHVDACLGGFLIVFMAKAGYPLAPFDFRVKGVTSISADTHKYGYAPKGSSVILYSDKKYRQYQYFVAADWQGGIYASPSIAGSRPGGIIAACWATMMYMGENGYVDATRKIVSTARKIKTEIRKIKGVFVFGDPEVSVVAIGSHDFDIFRLSNALTSKGWNLNTLQYPSSIHICCTVLHTQPGVADHFIRDVKEQVAIIMKNPKEKTTGKGAIYGMAQAIPDRSLVTEISRGFLDCLYSTEVTKSNISHMNGNGKAH</sequence>
<dbReference type="Proteomes" id="UP000005207">
    <property type="component" value="Linkage group LG13"/>
</dbReference>
<dbReference type="FunFam" id="6.10.140.2150:FF:000001">
    <property type="entry name" value="Sphingosine-1-phosphate lyase 1"/>
    <property type="match status" value="1"/>
</dbReference>
<evidence type="ECO:0000256" key="6">
    <source>
        <dbReference type="ARBA" id="ARBA00022824"/>
    </source>
</evidence>
<keyword evidence="9" id="KW-1133">Transmembrane helix</keyword>
<evidence type="ECO:0000256" key="11">
    <source>
        <dbReference type="ARBA" id="ARBA00023136"/>
    </source>
</evidence>
<dbReference type="PANTHER" id="PTHR42735:SF6">
    <property type="entry name" value="SPHINGOSINE-1-PHOSPHATE LYASE 1"/>
    <property type="match status" value="1"/>
</dbReference>
<keyword evidence="8" id="KW-0746">Sphingolipid metabolism</keyword>
<dbReference type="SUPFAM" id="SSF53383">
    <property type="entry name" value="PLP-dependent transferases"/>
    <property type="match status" value="1"/>
</dbReference>
<keyword evidence="19" id="KW-1185">Reference proteome</keyword>
<dbReference type="InterPro" id="IPR002129">
    <property type="entry name" value="PyrdxlP-dep_de-COase"/>
</dbReference>
<comment type="cofactor">
    <cofactor evidence="1 16 17">
        <name>pyridoxal 5'-phosphate</name>
        <dbReference type="ChEBI" id="CHEBI:597326"/>
    </cofactor>
</comment>
<evidence type="ECO:0000256" key="15">
    <source>
        <dbReference type="ARBA" id="ARBA00042568"/>
    </source>
</evidence>